<organism evidence="1 2">
    <name type="scientific">Linum tenue</name>
    <dbReference type="NCBI Taxonomy" id="586396"/>
    <lineage>
        <taxon>Eukaryota</taxon>
        <taxon>Viridiplantae</taxon>
        <taxon>Streptophyta</taxon>
        <taxon>Embryophyta</taxon>
        <taxon>Tracheophyta</taxon>
        <taxon>Spermatophyta</taxon>
        <taxon>Magnoliopsida</taxon>
        <taxon>eudicotyledons</taxon>
        <taxon>Gunneridae</taxon>
        <taxon>Pentapetalae</taxon>
        <taxon>rosids</taxon>
        <taxon>fabids</taxon>
        <taxon>Malpighiales</taxon>
        <taxon>Linaceae</taxon>
        <taxon>Linum</taxon>
    </lineage>
</organism>
<feature type="non-terminal residue" evidence="1">
    <location>
        <position position="68"/>
    </location>
</feature>
<name>A0AAV0LNY9_9ROSI</name>
<keyword evidence="2" id="KW-1185">Reference proteome</keyword>
<proteinExistence type="predicted"/>
<accession>A0AAV0LNY9</accession>
<reference evidence="1" key="1">
    <citation type="submission" date="2022-08" db="EMBL/GenBank/DDBJ databases">
        <authorList>
            <person name="Gutierrez-Valencia J."/>
        </authorList>
    </citation>
    <scope>NUCLEOTIDE SEQUENCE</scope>
</reference>
<dbReference type="Proteomes" id="UP001154282">
    <property type="component" value="Unassembled WGS sequence"/>
</dbReference>
<comment type="caution">
    <text evidence="1">The sequence shown here is derived from an EMBL/GenBank/DDBJ whole genome shotgun (WGS) entry which is preliminary data.</text>
</comment>
<protein>
    <submittedName>
        <fullName evidence="1">Uncharacterized protein</fullName>
    </submittedName>
</protein>
<evidence type="ECO:0000313" key="1">
    <source>
        <dbReference type="EMBL" id="CAI0435841.1"/>
    </source>
</evidence>
<feature type="non-terminal residue" evidence="1">
    <location>
        <position position="1"/>
    </location>
</feature>
<sequence length="68" mass="7009">VWRGANRSNGRCWLEVRGASIKSTLPGGGYLTVTLISSFRGASIKSTAPTFGGGYLTVVSISAISGAF</sequence>
<gene>
    <name evidence="1" type="ORF">LITE_LOCUS24851</name>
</gene>
<dbReference type="EMBL" id="CAMGYJ010000006">
    <property type="protein sequence ID" value="CAI0435841.1"/>
    <property type="molecule type" value="Genomic_DNA"/>
</dbReference>
<dbReference type="AlphaFoldDB" id="A0AAV0LNY9"/>
<evidence type="ECO:0000313" key="2">
    <source>
        <dbReference type="Proteomes" id="UP001154282"/>
    </source>
</evidence>